<dbReference type="EMBL" id="JABRWO010000012">
    <property type="protein sequence ID" value="MBA2117038.1"/>
    <property type="molecule type" value="Genomic_DNA"/>
</dbReference>
<gene>
    <name evidence="1" type="ORF">HOV93_42320</name>
</gene>
<dbReference type="RefSeq" id="WP_207398418.1">
    <property type="nucleotide sequence ID" value="NZ_JABRWO010000012.1"/>
</dbReference>
<dbReference type="AlphaFoldDB" id="A0A7V9A970"/>
<dbReference type="Proteomes" id="UP000551616">
    <property type="component" value="Unassembled WGS sequence"/>
</dbReference>
<evidence type="ECO:0000313" key="2">
    <source>
        <dbReference type="Proteomes" id="UP000551616"/>
    </source>
</evidence>
<name>A0A7V9A970_9BACT</name>
<comment type="caution">
    <text evidence="1">The sequence shown here is derived from an EMBL/GenBank/DDBJ whole genome shotgun (WGS) entry which is preliminary data.</text>
</comment>
<organism evidence="1 2">
    <name type="scientific">Bremerella alba</name>
    <dbReference type="NCBI Taxonomy" id="980252"/>
    <lineage>
        <taxon>Bacteria</taxon>
        <taxon>Pseudomonadati</taxon>
        <taxon>Planctomycetota</taxon>
        <taxon>Planctomycetia</taxon>
        <taxon>Pirellulales</taxon>
        <taxon>Pirellulaceae</taxon>
        <taxon>Bremerella</taxon>
    </lineage>
</organism>
<keyword evidence="2" id="KW-1185">Reference proteome</keyword>
<sequence length="121" mass="13809">MATSPELPSCLFAVGSQFFTVLPLLKRNEQLFKNSQLERKAAIELLPYRAGVEKGFQFLTTFDRVVEVSAFSHTEIGFNHAEVMAFSSLPGPWSGPPFQHDILWQTYVTVRWLSQYLRVGR</sequence>
<evidence type="ECO:0000313" key="1">
    <source>
        <dbReference type="EMBL" id="MBA2117038.1"/>
    </source>
</evidence>
<proteinExistence type="predicted"/>
<reference evidence="1 2" key="1">
    <citation type="submission" date="2020-05" db="EMBL/GenBank/DDBJ databases">
        <title>Bremerella alba sp. nov., a novel planctomycete isolated from the surface of the macroalga Fucus spiralis.</title>
        <authorList>
            <person name="Godinho O."/>
            <person name="Botelho R."/>
            <person name="Albuquerque L."/>
            <person name="Wiegand S."/>
            <person name="Da Costa M.S."/>
            <person name="Lobo-Da-Cunha A."/>
            <person name="Jogler C."/>
            <person name="Lage O.M."/>
        </authorList>
    </citation>
    <scope>NUCLEOTIDE SEQUENCE [LARGE SCALE GENOMIC DNA]</scope>
    <source>
        <strain evidence="1 2">FF15</strain>
    </source>
</reference>
<accession>A0A7V9A970</accession>
<protein>
    <submittedName>
        <fullName evidence="1">Uncharacterized protein</fullName>
    </submittedName>
</protein>